<feature type="transmembrane region" description="Helical" evidence="1">
    <location>
        <begin position="82"/>
        <end position="105"/>
    </location>
</feature>
<dbReference type="AlphaFoldDB" id="A0A841C780"/>
<keyword evidence="1" id="KW-1133">Transmembrane helix</keyword>
<keyword evidence="1" id="KW-0812">Transmembrane</keyword>
<gene>
    <name evidence="2" type="ORF">HNQ37_001228</name>
</gene>
<dbReference type="Proteomes" id="UP000562464">
    <property type="component" value="Unassembled WGS sequence"/>
</dbReference>
<dbReference type="EMBL" id="JACHHV010000021">
    <property type="protein sequence ID" value="MBB5888335.1"/>
    <property type="molecule type" value="Genomic_DNA"/>
</dbReference>
<sequence>MKFKTAVEYRLLRQVISLGIFFAWWFLFGIIFPVVGLLLAGGNEKVSSDVLIPIMIFSVIISFIGMYSDFKFFIQNGMNRFNIFLVNVSVVIMTSIGTSIIVFLLSKVSIKNFDLTVFLTSVYSSKNPFVNILLIFTLLLFLSSLGLLLGTFNDMFTGVKKIVILLLAMSIPVIVATIVQLGGEAARNYWINLLKDIVGYSNKNGFSLIPLFITLFVCSALCIILFYVLNSLHEIRHKGV</sequence>
<feature type="transmembrane region" description="Helical" evidence="1">
    <location>
        <begin position="162"/>
        <end position="183"/>
    </location>
</feature>
<reference evidence="2 3" key="1">
    <citation type="submission" date="2020-08" db="EMBL/GenBank/DDBJ databases">
        <title>Genomic Encyclopedia of Type Strains, Phase IV (KMG-IV): sequencing the most valuable type-strain genomes for metagenomic binning, comparative biology and taxonomic classification.</title>
        <authorList>
            <person name="Goeker M."/>
        </authorList>
    </citation>
    <scope>NUCLEOTIDE SEQUENCE [LARGE SCALE GENOMIC DNA]</scope>
    <source>
        <strain evidence="2 3">DSM 14925</strain>
    </source>
</reference>
<comment type="caution">
    <text evidence="2">The sequence shown here is derived from an EMBL/GenBank/DDBJ whole genome shotgun (WGS) entry which is preliminary data.</text>
</comment>
<evidence type="ECO:0000313" key="2">
    <source>
        <dbReference type="EMBL" id="MBB5888335.1"/>
    </source>
</evidence>
<feature type="transmembrane region" description="Helical" evidence="1">
    <location>
        <begin position="208"/>
        <end position="229"/>
    </location>
</feature>
<dbReference type="RefSeq" id="WP_183540293.1">
    <property type="nucleotide sequence ID" value="NZ_JACHHV010000021.1"/>
</dbReference>
<proteinExistence type="predicted"/>
<evidence type="ECO:0000256" key="1">
    <source>
        <dbReference type="SAM" id="Phobius"/>
    </source>
</evidence>
<feature type="transmembrane region" description="Helical" evidence="1">
    <location>
        <begin position="129"/>
        <end position="150"/>
    </location>
</feature>
<accession>A0A841C780</accession>
<keyword evidence="1" id="KW-0472">Membrane</keyword>
<evidence type="ECO:0000313" key="3">
    <source>
        <dbReference type="Proteomes" id="UP000562464"/>
    </source>
</evidence>
<feature type="transmembrane region" description="Helical" evidence="1">
    <location>
        <begin position="50"/>
        <end position="70"/>
    </location>
</feature>
<feature type="transmembrane region" description="Helical" evidence="1">
    <location>
        <begin position="12"/>
        <end position="38"/>
    </location>
</feature>
<organism evidence="2 3">
    <name type="scientific">Lactovum miscens</name>
    <dbReference type="NCBI Taxonomy" id="190387"/>
    <lineage>
        <taxon>Bacteria</taxon>
        <taxon>Bacillati</taxon>
        <taxon>Bacillota</taxon>
        <taxon>Bacilli</taxon>
        <taxon>Lactobacillales</taxon>
        <taxon>Streptococcaceae</taxon>
        <taxon>Lactovum</taxon>
    </lineage>
</organism>
<protein>
    <submittedName>
        <fullName evidence="2">Uncharacterized protein</fullName>
    </submittedName>
</protein>
<keyword evidence="3" id="KW-1185">Reference proteome</keyword>
<name>A0A841C780_9LACT</name>